<dbReference type="RefSeq" id="XP_007721607.1">
    <property type="nucleotide sequence ID" value="XM_007723417.1"/>
</dbReference>
<dbReference type="STRING" id="1182541.W9YNI3"/>
<protein>
    <submittedName>
        <fullName evidence="2">Uncharacterized protein</fullName>
    </submittedName>
</protein>
<dbReference type="AlphaFoldDB" id="W9YNI3"/>
<reference evidence="2 3" key="1">
    <citation type="submission" date="2013-03" db="EMBL/GenBank/DDBJ databases">
        <title>The Genome Sequence of Capronia coronata CBS 617.96.</title>
        <authorList>
            <consortium name="The Broad Institute Genomics Platform"/>
            <person name="Cuomo C."/>
            <person name="de Hoog S."/>
            <person name="Gorbushina A."/>
            <person name="Walker B."/>
            <person name="Young S.K."/>
            <person name="Zeng Q."/>
            <person name="Gargeya S."/>
            <person name="Fitzgerald M."/>
            <person name="Haas B."/>
            <person name="Abouelleil A."/>
            <person name="Allen A.W."/>
            <person name="Alvarado L."/>
            <person name="Arachchi H.M."/>
            <person name="Berlin A.M."/>
            <person name="Chapman S.B."/>
            <person name="Gainer-Dewar J."/>
            <person name="Goldberg J."/>
            <person name="Griggs A."/>
            <person name="Gujja S."/>
            <person name="Hansen M."/>
            <person name="Howarth C."/>
            <person name="Imamovic A."/>
            <person name="Ireland A."/>
            <person name="Larimer J."/>
            <person name="McCowan C."/>
            <person name="Murphy C."/>
            <person name="Pearson M."/>
            <person name="Poon T.W."/>
            <person name="Priest M."/>
            <person name="Roberts A."/>
            <person name="Saif S."/>
            <person name="Shea T."/>
            <person name="Sisk P."/>
            <person name="Sykes S."/>
            <person name="Wortman J."/>
            <person name="Nusbaum C."/>
            <person name="Birren B."/>
        </authorList>
    </citation>
    <scope>NUCLEOTIDE SEQUENCE [LARGE SCALE GENOMIC DNA]</scope>
    <source>
        <strain evidence="2 3">CBS 617.96</strain>
    </source>
</reference>
<accession>W9YNI3</accession>
<feature type="region of interest" description="Disordered" evidence="1">
    <location>
        <begin position="108"/>
        <end position="199"/>
    </location>
</feature>
<feature type="compositionally biased region" description="Basic residues" evidence="1">
    <location>
        <begin position="160"/>
        <end position="169"/>
    </location>
</feature>
<gene>
    <name evidence="2" type="ORF">A1O1_02506</name>
</gene>
<dbReference type="GO" id="GO:0008033">
    <property type="term" value="P:tRNA processing"/>
    <property type="evidence" value="ECO:0007669"/>
    <property type="project" value="TreeGrafter"/>
</dbReference>
<feature type="compositionally biased region" description="Basic and acidic residues" evidence="1">
    <location>
        <begin position="137"/>
        <end position="157"/>
    </location>
</feature>
<dbReference type="EMBL" id="AMWN01000002">
    <property type="protein sequence ID" value="EXJ94113.1"/>
    <property type="molecule type" value="Genomic_DNA"/>
</dbReference>
<comment type="caution">
    <text evidence="2">The sequence shown here is derived from an EMBL/GenBank/DDBJ whole genome shotgun (WGS) entry which is preliminary data.</text>
</comment>
<feature type="compositionally biased region" description="Basic residues" evidence="1">
    <location>
        <begin position="116"/>
        <end position="128"/>
    </location>
</feature>
<name>W9YNI3_9EURO</name>
<organism evidence="2 3">
    <name type="scientific">Capronia coronata CBS 617.96</name>
    <dbReference type="NCBI Taxonomy" id="1182541"/>
    <lineage>
        <taxon>Eukaryota</taxon>
        <taxon>Fungi</taxon>
        <taxon>Dikarya</taxon>
        <taxon>Ascomycota</taxon>
        <taxon>Pezizomycotina</taxon>
        <taxon>Eurotiomycetes</taxon>
        <taxon>Chaetothyriomycetidae</taxon>
        <taxon>Chaetothyriales</taxon>
        <taxon>Herpotrichiellaceae</taxon>
        <taxon>Capronia</taxon>
    </lineage>
</organism>
<dbReference type="PANTHER" id="PTHR14742:SF3">
    <property type="entry name" value="RIBONUCLEASE MRP PROTEIN SUBUNIT SNM1"/>
    <property type="match status" value="1"/>
</dbReference>
<sequence>MADLQDVRTRFLQSSARMIFLASPSTSRHLSYQSSELEHTRSHGTTSRAARTVCEACGTLLLPGWTASTRFGTQRTTTTSQATVDEKIRRKTVSLKCSACHRVTKQTAEIKPNARGSRRLKPPVRGQKRLQPSVPGDQEKETVHDELSTDNSADKSTKLSSKKRAKARKDRQGLQALLNKSAQNRSRPTLNLMDLMKRP</sequence>
<dbReference type="GeneID" id="19157406"/>
<dbReference type="InterPro" id="IPR007175">
    <property type="entry name" value="Rpr2/Snm1/Rpp21"/>
</dbReference>
<dbReference type="HOGENOM" id="CLU_081044_2_0_1"/>
<dbReference type="Pfam" id="PF04032">
    <property type="entry name" value="Rpr2"/>
    <property type="match status" value="1"/>
</dbReference>
<dbReference type="GO" id="GO:0005655">
    <property type="term" value="C:nucleolar ribonuclease P complex"/>
    <property type="evidence" value="ECO:0007669"/>
    <property type="project" value="TreeGrafter"/>
</dbReference>
<evidence type="ECO:0000256" key="1">
    <source>
        <dbReference type="SAM" id="MobiDB-lite"/>
    </source>
</evidence>
<dbReference type="PANTHER" id="PTHR14742">
    <property type="entry name" value="RIBONUCLEASE P SUBUNIT P21"/>
    <property type="match status" value="1"/>
</dbReference>
<proteinExistence type="predicted"/>
<dbReference type="Proteomes" id="UP000019484">
    <property type="component" value="Unassembled WGS sequence"/>
</dbReference>
<keyword evidence="3" id="KW-1185">Reference proteome</keyword>
<dbReference type="OrthoDB" id="438080at2759"/>
<feature type="compositionally biased region" description="Polar residues" evidence="1">
    <location>
        <begin position="178"/>
        <end position="189"/>
    </location>
</feature>
<evidence type="ECO:0000313" key="2">
    <source>
        <dbReference type="EMBL" id="EXJ94113.1"/>
    </source>
</evidence>
<dbReference type="Gene3D" id="6.20.50.20">
    <property type="match status" value="1"/>
</dbReference>
<evidence type="ECO:0000313" key="3">
    <source>
        <dbReference type="Proteomes" id="UP000019484"/>
    </source>
</evidence>